<organism evidence="1 2">
    <name type="scientific">Rubripirellula lacrimiformis</name>
    <dbReference type="NCBI Taxonomy" id="1930273"/>
    <lineage>
        <taxon>Bacteria</taxon>
        <taxon>Pseudomonadati</taxon>
        <taxon>Planctomycetota</taxon>
        <taxon>Planctomycetia</taxon>
        <taxon>Pirellulales</taxon>
        <taxon>Pirellulaceae</taxon>
        <taxon>Rubripirellula</taxon>
    </lineage>
</organism>
<dbReference type="PROSITE" id="PS51257">
    <property type="entry name" value="PROKAR_LIPOPROTEIN"/>
    <property type="match status" value="1"/>
</dbReference>
<evidence type="ECO:0000313" key="1">
    <source>
        <dbReference type="EMBL" id="QDT03459.1"/>
    </source>
</evidence>
<accession>A0A517N8J2</accession>
<name>A0A517N8J2_9BACT</name>
<evidence type="ECO:0000313" key="2">
    <source>
        <dbReference type="Proteomes" id="UP000318538"/>
    </source>
</evidence>
<gene>
    <name evidence="1" type="ORF">K227x_18430</name>
</gene>
<dbReference type="Proteomes" id="UP000318538">
    <property type="component" value="Chromosome"/>
</dbReference>
<reference evidence="1 2" key="1">
    <citation type="submission" date="2019-02" db="EMBL/GenBank/DDBJ databases">
        <title>Deep-cultivation of Planctomycetes and their phenomic and genomic characterization uncovers novel biology.</title>
        <authorList>
            <person name="Wiegand S."/>
            <person name="Jogler M."/>
            <person name="Boedeker C."/>
            <person name="Pinto D."/>
            <person name="Vollmers J."/>
            <person name="Rivas-Marin E."/>
            <person name="Kohn T."/>
            <person name="Peeters S.H."/>
            <person name="Heuer A."/>
            <person name="Rast P."/>
            <person name="Oberbeckmann S."/>
            <person name="Bunk B."/>
            <person name="Jeske O."/>
            <person name="Meyerdierks A."/>
            <person name="Storesund J.E."/>
            <person name="Kallscheuer N."/>
            <person name="Luecker S."/>
            <person name="Lage O.M."/>
            <person name="Pohl T."/>
            <person name="Merkel B.J."/>
            <person name="Hornburger P."/>
            <person name="Mueller R.-W."/>
            <person name="Bruemmer F."/>
            <person name="Labrenz M."/>
            <person name="Spormann A.M."/>
            <person name="Op den Camp H."/>
            <person name="Overmann J."/>
            <person name="Amann R."/>
            <person name="Jetten M.S.M."/>
            <person name="Mascher T."/>
            <person name="Medema M.H."/>
            <person name="Devos D.P."/>
            <person name="Kaster A.-K."/>
            <person name="Ovreas L."/>
            <person name="Rohde M."/>
            <person name="Galperin M.Y."/>
            <person name="Jogler C."/>
        </authorList>
    </citation>
    <scope>NUCLEOTIDE SEQUENCE [LARGE SCALE GENOMIC DNA]</scope>
    <source>
        <strain evidence="1 2">K22_7</strain>
    </source>
</reference>
<dbReference type="EMBL" id="CP036525">
    <property type="protein sequence ID" value="QDT03459.1"/>
    <property type="molecule type" value="Genomic_DNA"/>
</dbReference>
<evidence type="ECO:0008006" key="3">
    <source>
        <dbReference type="Google" id="ProtNLM"/>
    </source>
</evidence>
<dbReference type="KEGG" id="rlc:K227x_18430"/>
<proteinExistence type="predicted"/>
<keyword evidence="2" id="KW-1185">Reference proteome</keyword>
<dbReference type="GO" id="GO:0043165">
    <property type="term" value="P:Gram-negative-bacterium-type cell outer membrane assembly"/>
    <property type="evidence" value="ECO:0007669"/>
    <property type="project" value="InterPro"/>
</dbReference>
<dbReference type="Pfam" id="PF04390">
    <property type="entry name" value="LptE"/>
    <property type="match status" value="1"/>
</dbReference>
<dbReference type="InterPro" id="IPR007485">
    <property type="entry name" value="LPS_assembly_LptE"/>
</dbReference>
<protein>
    <recommendedName>
        <fullName evidence="3">Lipopolysaccharide-assembly</fullName>
    </recommendedName>
</protein>
<dbReference type="AlphaFoldDB" id="A0A517N8J2"/>
<dbReference type="GO" id="GO:0019867">
    <property type="term" value="C:outer membrane"/>
    <property type="evidence" value="ECO:0007669"/>
    <property type="project" value="InterPro"/>
</dbReference>
<sequence>MIQRMPRTDAVVSIVALAGTLLVSGLLVSGGCATYRFGSASLFRPGIRTIHVPIVRNETFRHDLGVRLTEALQKEIEDRTPYKVTHDPNADSTLVCRVINESKRVLTETDTDDPRALDAAISVRASWTGRGGELLMQNAITPTGEFAIGFGQDSRFVPEAGQSVDSAMQVAIENLAERIVSQMEMRW</sequence>